<dbReference type="AlphaFoldDB" id="A0A9X2WGS9"/>
<dbReference type="Proteomes" id="UP001147830">
    <property type="component" value="Unassembled WGS sequence"/>
</dbReference>
<protein>
    <submittedName>
        <fullName evidence="2">Metallophosphoesterase</fullName>
    </submittedName>
</protein>
<comment type="caution">
    <text evidence="2">The sequence shown here is derived from an EMBL/GenBank/DDBJ whole genome shotgun (WGS) entry which is preliminary data.</text>
</comment>
<feature type="domain" description="Calcineurin-like phosphoesterase" evidence="1">
    <location>
        <begin position="20"/>
        <end position="190"/>
    </location>
</feature>
<dbReference type="EMBL" id="JAOANI010000022">
    <property type="protein sequence ID" value="MCT7360103.1"/>
    <property type="molecule type" value="Genomic_DNA"/>
</dbReference>
<evidence type="ECO:0000313" key="2">
    <source>
        <dbReference type="EMBL" id="MCT7360103.1"/>
    </source>
</evidence>
<dbReference type="SUPFAM" id="SSF56300">
    <property type="entry name" value="Metallo-dependent phosphatases"/>
    <property type="match status" value="1"/>
</dbReference>
<dbReference type="InterPro" id="IPR004843">
    <property type="entry name" value="Calcineurin-like_PHP"/>
</dbReference>
<dbReference type="PANTHER" id="PTHR42850">
    <property type="entry name" value="METALLOPHOSPHOESTERASE"/>
    <property type="match status" value="1"/>
</dbReference>
<evidence type="ECO:0000259" key="1">
    <source>
        <dbReference type="Pfam" id="PF00149"/>
    </source>
</evidence>
<dbReference type="GO" id="GO:0005737">
    <property type="term" value="C:cytoplasm"/>
    <property type="evidence" value="ECO:0007669"/>
    <property type="project" value="TreeGrafter"/>
</dbReference>
<accession>A0A9X2WGS9</accession>
<dbReference type="RefSeq" id="WP_260976947.1">
    <property type="nucleotide sequence ID" value="NZ_JAOANI010000022.1"/>
</dbReference>
<reference evidence="2" key="2">
    <citation type="submission" date="2022-08" db="EMBL/GenBank/DDBJ databases">
        <authorList>
            <person name="Dong C."/>
        </authorList>
    </citation>
    <scope>NUCLEOTIDE SEQUENCE</scope>
    <source>
        <strain evidence="2">59MF3M-4</strain>
    </source>
</reference>
<dbReference type="GO" id="GO:0008803">
    <property type="term" value="F:bis(5'-nucleosyl)-tetraphosphatase (symmetrical) activity"/>
    <property type="evidence" value="ECO:0007669"/>
    <property type="project" value="TreeGrafter"/>
</dbReference>
<keyword evidence="3" id="KW-1185">Reference proteome</keyword>
<proteinExistence type="predicted"/>
<organism evidence="2 3">
    <name type="scientific">Thalassolituus pacificus</name>
    <dbReference type="NCBI Taxonomy" id="2975440"/>
    <lineage>
        <taxon>Bacteria</taxon>
        <taxon>Pseudomonadati</taxon>
        <taxon>Pseudomonadota</taxon>
        <taxon>Gammaproteobacteria</taxon>
        <taxon>Oceanospirillales</taxon>
        <taxon>Oceanospirillaceae</taxon>
        <taxon>Thalassolituus</taxon>
    </lineage>
</organism>
<dbReference type="Pfam" id="PF00149">
    <property type="entry name" value="Metallophos"/>
    <property type="match status" value="1"/>
</dbReference>
<dbReference type="Gene3D" id="3.60.21.10">
    <property type="match status" value="1"/>
</dbReference>
<dbReference type="PANTHER" id="PTHR42850:SF11">
    <property type="entry name" value="BIS(5'-NUCLEOSYL)-TETRAPHOSPHATASE [SYMMETRICAL]"/>
    <property type="match status" value="1"/>
</dbReference>
<evidence type="ECO:0000313" key="3">
    <source>
        <dbReference type="Proteomes" id="UP001147830"/>
    </source>
</evidence>
<dbReference type="GO" id="GO:0016791">
    <property type="term" value="F:phosphatase activity"/>
    <property type="evidence" value="ECO:0007669"/>
    <property type="project" value="TreeGrafter"/>
</dbReference>
<sequence>MNIKASLLKLDKNTLGRDFVIGDMHGHVSQLMSQLEGLNFNPLHDRVICVGDLIDRGPESEQALDLLDEPWFFAVLGNHEYLMLSGLKYGNSRDKMLWLQHGGDWITRADRSRWAHWFEQLEALPLAIEVVGHDGKRYGIIHADYPHAHWDELEYFTPELVQKSLWSRRHFEARANHVVKGIDYLIHGHSISDGELLLGNRFYIEPGAYLGNDFIIKQI</sequence>
<reference evidence="2" key="1">
    <citation type="journal article" date="2022" name="Front. Microbiol.">
        <title>Genome-based taxonomic rearrangement of Oceanobacter-related bacteria including the description of Thalassolituus hydrocarbonoclasticus sp. nov. and Thalassolituus pacificus sp. nov. and emended description of the genus Thalassolituus.</title>
        <authorList>
            <person name="Dong C."/>
            <person name="Wei L."/>
            <person name="Wang J."/>
            <person name="Lai Q."/>
            <person name="Huang Z."/>
            <person name="Shao Z."/>
        </authorList>
    </citation>
    <scope>NUCLEOTIDE SEQUENCE</scope>
    <source>
        <strain evidence="2">59MF3M-4</strain>
    </source>
</reference>
<name>A0A9X2WGS9_9GAMM</name>
<dbReference type="InterPro" id="IPR029052">
    <property type="entry name" value="Metallo-depent_PP-like"/>
</dbReference>
<dbReference type="GO" id="GO:0110154">
    <property type="term" value="P:RNA decapping"/>
    <property type="evidence" value="ECO:0007669"/>
    <property type="project" value="TreeGrafter"/>
</dbReference>
<dbReference type="InterPro" id="IPR050126">
    <property type="entry name" value="Ap4A_hydrolase"/>
</dbReference>
<gene>
    <name evidence="2" type="ORF">NYR02_13865</name>
</gene>